<evidence type="ECO:0000259" key="4">
    <source>
        <dbReference type="SMART" id="SM00400"/>
    </source>
</evidence>
<dbReference type="GO" id="GO:0005737">
    <property type="term" value="C:cytoplasm"/>
    <property type="evidence" value="ECO:0007669"/>
    <property type="project" value="TreeGrafter"/>
</dbReference>
<organism evidence="5 6">
    <name type="scientific">Terrisporobacter muris</name>
    <dbReference type="NCBI Taxonomy" id="2963284"/>
    <lineage>
        <taxon>Bacteria</taxon>
        <taxon>Bacillati</taxon>
        <taxon>Bacillota</taxon>
        <taxon>Clostridia</taxon>
        <taxon>Peptostreptococcales</taxon>
        <taxon>Peptostreptococcaceae</taxon>
        <taxon>Terrisporobacter</taxon>
    </lineage>
</organism>
<evidence type="ECO:0000256" key="3">
    <source>
        <dbReference type="ARBA" id="ARBA00022833"/>
    </source>
</evidence>
<dbReference type="InterPro" id="IPR002694">
    <property type="entry name" value="Znf_CHC2"/>
</dbReference>
<proteinExistence type="predicted"/>
<evidence type="ECO:0000256" key="1">
    <source>
        <dbReference type="ARBA" id="ARBA00022723"/>
    </source>
</evidence>
<dbReference type="SMART" id="SM00400">
    <property type="entry name" value="ZnF_CHCC"/>
    <property type="match status" value="1"/>
</dbReference>
<dbReference type="InterPro" id="IPR050219">
    <property type="entry name" value="DnaG_primase"/>
</dbReference>
<evidence type="ECO:0000256" key="2">
    <source>
        <dbReference type="ARBA" id="ARBA00022771"/>
    </source>
</evidence>
<dbReference type="RefSeq" id="WP_257560215.1">
    <property type="nucleotide sequence ID" value="NZ_JANKBY010000037.1"/>
</dbReference>
<feature type="domain" description="Zinc finger CHC2-type" evidence="4">
    <location>
        <begin position="38"/>
        <end position="94"/>
    </location>
</feature>
<dbReference type="EMBL" id="JANKBY010000037">
    <property type="protein sequence ID" value="MCR1822134.1"/>
    <property type="molecule type" value="Genomic_DNA"/>
</dbReference>
<dbReference type="GO" id="GO:0003677">
    <property type="term" value="F:DNA binding"/>
    <property type="evidence" value="ECO:0007669"/>
    <property type="project" value="InterPro"/>
</dbReference>
<dbReference type="Gene3D" id="3.90.580.10">
    <property type="entry name" value="Zinc finger, CHC2-type domain"/>
    <property type="match status" value="1"/>
</dbReference>
<reference evidence="5" key="1">
    <citation type="submission" date="2022-07" db="EMBL/GenBank/DDBJ databases">
        <title>Enhanced cultured diversity of the mouse gut microbiota enables custom-made synthetic communities.</title>
        <authorList>
            <person name="Afrizal A."/>
        </authorList>
    </citation>
    <scope>NUCLEOTIDE SEQUENCE</scope>
    <source>
        <strain evidence="5">DSM 29186</strain>
    </source>
</reference>
<dbReference type="Pfam" id="PF01807">
    <property type="entry name" value="Zn_ribbon_DnaG"/>
    <property type="match status" value="1"/>
</dbReference>
<dbReference type="InterPro" id="IPR036977">
    <property type="entry name" value="DNA_primase_Znf_CHC2"/>
</dbReference>
<evidence type="ECO:0000313" key="5">
    <source>
        <dbReference type="EMBL" id="MCR1822134.1"/>
    </source>
</evidence>
<dbReference type="Proteomes" id="UP001140817">
    <property type="component" value="Unassembled WGS sequence"/>
</dbReference>
<sequence>MENKDTFKNAVDEIRSLNCLISIMQNYNMNLKKDNSGYYTNCVFHNDKTPSLRLSDKGNRAIYHCFGCGEQGDIINFICKMENIDNITALRKAYDILGRELKYSTINDNKVENFKNFIKTNQSTIIKNKETYNLEEIYIYFDEDKKPLYCKIKYKNLFGKKHFITKSLIEMDIGYKYGDHKYFEQCKKVLYNLLEIKKAISKDDWIFFVEGEKDVETLSKINLPATTICTKKWKSSYDEDLKNAKVIFIGDSGRSGQEFKNFIVEKLKKCCKGLKIIDLPGLENIGDGKNKDVTDWLESGKTSKELLQIVKKSLNILDKNTLQQDEDGIYEVIDKIENEEVKESRRYLTNFQIIDVTLYRNEDNKDQIIKLNIKSNHRQSIIEADARLCFSDLKIFRRYLGIDYIFYGEIQDLTKLHQWIINYFIKEDISIFTRSGIRKINDEYVLVTNKGTLKSNGEFDITRKSINTIHNIDFTNLDILNKDEAEILSKYLFNFNSKENIYNTLGLGAANILNTFARESSMNNLPILQDLGESKSGKSKVLKILRLLFNDTNPGISLSVLTDFELLKYFDETYLPVFLDEVNISKVDNCKINFLSNHIRAIVEGYENTKVTENSTLQKFTYNASLIISGDEEIQETAIKSRSNIVWYTRSDFTREGKESVEFLCNSEDGSNLLRRFSKSLYLRVLNYYIDGAFDNEYLVTRFKYDFDEKLYLSNSTEINTAIYTMMGLELIYNTFESLGVNMNNIINLEEASNIIINNLKCNVLEESQNEFKSDYEKLLEDINNLIYIPDRKIRLEENVHYRILPDNIHIAFDFKSIYDKLNNYYKQYKNDSEKLLNYNTFIKMISKSEYIADLDPKKHYRAVKIKALVEDKNGFPDYIIKHKMMFILKIDKVKKLEMDNILPIDYNEG</sequence>
<accession>A0A9X2S0U9</accession>
<comment type="caution">
    <text evidence="5">The sequence shown here is derived from an EMBL/GenBank/DDBJ whole genome shotgun (WGS) entry which is preliminary data.</text>
</comment>
<dbReference type="AlphaFoldDB" id="A0A9X2S0U9"/>
<dbReference type="PANTHER" id="PTHR30313:SF2">
    <property type="entry name" value="DNA PRIMASE"/>
    <property type="match status" value="1"/>
</dbReference>
<dbReference type="Gene3D" id="3.40.1360.10">
    <property type="match status" value="1"/>
</dbReference>
<protein>
    <submittedName>
        <fullName evidence="5">CHC2 zinc finger domain-containing protein</fullName>
    </submittedName>
</protein>
<keyword evidence="6" id="KW-1185">Reference proteome</keyword>
<dbReference type="GO" id="GO:0003899">
    <property type="term" value="F:DNA-directed RNA polymerase activity"/>
    <property type="evidence" value="ECO:0007669"/>
    <property type="project" value="InterPro"/>
</dbReference>
<dbReference type="PANTHER" id="PTHR30313">
    <property type="entry name" value="DNA PRIMASE"/>
    <property type="match status" value="1"/>
</dbReference>
<dbReference type="SUPFAM" id="SSF57783">
    <property type="entry name" value="Zinc beta-ribbon"/>
    <property type="match status" value="1"/>
</dbReference>
<evidence type="ECO:0000313" key="6">
    <source>
        <dbReference type="Proteomes" id="UP001140817"/>
    </source>
</evidence>
<dbReference type="GO" id="GO:0006269">
    <property type="term" value="P:DNA replication, synthesis of primer"/>
    <property type="evidence" value="ECO:0007669"/>
    <property type="project" value="TreeGrafter"/>
</dbReference>
<keyword evidence="3" id="KW-0862">Zinc</keyword>
<name>A0A9X2S0U9_9FIRM</name>
<keyword evidence="2" id="KW-0863">Zinc-finger</keyword>
<dbReference type="GO" id="GO:0008270">
    <property type="term" value="F:zinc ion binding"/>
    <property type="evidence" value="ECO:0007669"/>
    <property type="project" value="UniProtKB-KW"/>
</dbReference>
<keyword evidence="1" id="KW-0479">Metal-binding</keyword>
<gene>
    <name evidence="5" type="ORF">NSA58_04970</name>
</gene>